<evidence type="ECO:0000313" key="2">
    <source>
        <dbReference type="Proteomes" id="UP001392437"/>
    </source>
</evidence>
<organism evidence="1 2">
    <name type="scientific">Apiospora kogelbergensis</name>
    <dbReference type="NCBI Taxonomy" id="1337665"/>
    <lineage>
        <taxon>Eukaryota</taxon>
        <taxon>Fungi</taxon>
        <taxon>Dikarya</taxon>
        <taxon>Ascomycota</taxon>
        <taxon>Pezizomycotina</taxon>
        <taxon>Sordariomycetes</taxon>
        <taxon>Xylariomycetidae</taxon>
        <taxon>Amphisphaeriales</taxon>
        <taxon>Apiosporaceae</taxon>
        <taxon>Apiospora</taxon>
    </lineage>
</organism>
<dbReference type="EMBL" id="JAQQWP010000004">
    <property type="protein sequence ID" value="KAK8120419.1"/>
    <property type="molecule type" value="Genomic_DNA"/>
</dbReference>
<accession>A0AAW0QZJ6</accession>
<comment type="caution">
    <text evidence="1">The sequence shown here is derived from an EMBL/GenBank/DDBJ whole genome shotgun (WGS) entry which is preliminary data.</text>
</comment>
<dbReference type="Proteomes" id="UP001392437">
    <property type="component" value="Unassembled WGS sequence"/>
</dbReference>
<keyword evidence="2" id="KW-1185">Reference proteome</keyword>
<evidence type="ECO:0000313" key="1">
    <source>
        <dbReference type="EMBL" id="KAK8120419.1"/>
    </source>
</evidence>
<reference evidence="1 2" key="1">
    <citation type="submission" date="2023-01" db="EMBL/GenBank/DDBJ databases">
        <title>Analysis of 21 Apiospora genomes using comparative genomics revels a genus with tremendous synthesis potential of carbohydrate active enzymes and secondary metabolites.</title>
        <authorList>
            <person name="Sorensen T."/>
        </authorList>
    </citation>
    <scope>NUCLEOTIDE SEQUENCE [LARGE SCALE GENOMIC DNA]</scope>
    <source>
        <strain evidence="1 2">CBS 117206</strain>
    </source>
</reference>
<name>A0AAW0QZJ6_9PEZI</name>
<protein>
    <submittedName>
        <fullName evidence="1">Uncharacterized protein</fullName>
    </submittedName>
</protein>
<dbReference type="AlphaFoldDB" id="A0AAW0QZJ6"/>
<proteinExistence type="predicted"/>
<gene>
    <name evidence="1" type="ORF">PG999_004539</name>
</gene>
<sequence length="391" mass="44928">MGVGKRDYRHDVWASFRDGSSSFNHSSQCPCIATFTLGLLRLEGERNLCLGKISKLRRTSRQPAQMIYTNNCFTSCLYSATLPTPEDQLLIIDTENHELVSTILLESTVRLFVRNNKSYLYYGTHSEYGADGIPKWVLRFFDMTKRHLSRRKIHLSNLVGHEIGSTVCFEIIDGYLYGMSNQTAFEVEEIDWTSYYYCFRFPLDEPDPDKTQVMKKRDCWRRQHAEGPIDDRWESRKEWLTGQSGNRRSYYTTDVVFKDDVEGTADEESEDNTENNLPDDALVMLLESSSNPNYMPPPERLPRSIHAGDDGIIYDLSKTHLRSYFYASETFLDLIDDPSPLAACTQRLHIRAGKKMAAQPQELPAASRGSGVQNFKGKEKADLLWQRYLAS</sequence>